<keyword evidence="1" id="KW-0812">Transmembrane</keyword>
<organism evidence="2 3">
    <name type="scientific">Magallana gigas</name>
    <name type="common">Pacific oyster</name>
    <name type="synonym">Crassostrea gigas</name>
    <dbReference type="NCBI Taxonomy" id="29159"/>
    <lineage>
        <taxon>Eukaryota</taxon>
        <taxon>Metazoa</taxon>
        <taxon>Spiralia</taxon>
        <taxon>Lophotrochozoa</taxon>
        <taxon>Mollusca</taxon>
        <taxon>Bivalvia</taxon>
        <taxon>Autobranchia</taxon>
        <taxon>Pteriomorphia</taxon>
        <taxon>Ostreida</taxon>
        <taxon>Ostreoidea</taxon>
        <taxon>Ostreidae</taxon>
        <taxon>Magallana</taxon>
    </lineage>
</organism>
<name>A0A8W8IRN3_MAGGI</name>
<proteinExistence type="predicted"/>
<dbReference type="Proteomes" id="UP000005408">
    <property type="component" value="Unassembled WGS sequence"/>
</dbReference>
<evidence type="ECO:0000313" key="2">
    <source>
        <dbReference type="EnsemblMetazoa" id="G15543.1:cds"/>
    </source>
</evidence>
<keyword evidence="1" id="KW-1133">Transmembrane helix</keyword>
<reference evidence="2" key="1">
    <citation type="submission" date="2022-08" db="UniProtKB">
        <authorList>
            <consortium name="EnsemblMetazoa"/>
        </authorList>
    </citation>
    <scope>IDENTIFICATION</scope>
    <source>
        <strain evidence="2">05x7-T-G4-1.051#20</strain>
    </source>
</reference>
<keyword evidence="3" id="KW-1185">Reference proteome</keyword>
<accession>A0A8W8IRN3</accession>
<protein>
    <submittedName>
        <fullName evidence="2">Uncharacterized protein</fullName>
    </submittedName>
</protein>
<evidence type="ECO:0000313" key="3">
    <source>
        <dbReference type="Proteomes" id="UP000005408"/>
    </source>
</evidence>
<sequence>MTSISVSQNPGICSNVSDGEPLECCPNYRLVGTSCKECFAGSRGVNCAEDCAKGFYGRLCREECSCHPCDQVKGCQNMSNGYKYSTTAVKGCQNMSNGYKYSTTAEQDEGPTRYHWLSMLALSSGGFAICFILCLTIVCIFRWNMTTRTFSLPKHGTPNDNLPDICRYNPLQRLSKVEASDANSREKVYQINSCQTVGPFVMTKANRTEDFQDVYGHIDPMEGCYNILKLKVLDEKDVAYVSKSCVSPQNENYYMKAENTMSTTTSKI</sequence>
<evidence type="ECO:0000256" key="1">
    <source>
        <dbReference type="SAM" id="Phobius"/>
    </source>
</evidence>
<dbReference type="AlphaFoldDB" id="A0A8W8IRN3"/>
<feature type="transmembrane region" description="Helical" evidence="1">
    <location>
        <begin position="116"/>
        <end position="141"/>
    </location>
</feature>
<keyword evidence="1" id="KW-0472">Membrane</keyword>
<dbReference type="EnsemblMetazoa" id="G15543.1">
    <property type="protein sequence ID" value="G15543.1:cds"/>
    <property type="gene ID" value="G15543"/>
</dbReference>